<protein>
    <recommendedName>
        <fullName evidence="3">Heparinase II/III-like protein</fullName>
    </recommendedName>
</protein>
<dbReference type="Gene3D" id="1.50.10.100">
    <property type="entry name" value="Chondroitin AC/alginate lyase"/>
    <property type="match status" value="1"/>
</dbReference>
<dbReference type="PANTHER" id="PTHR39210:SF1">
    <property type="entry name" value="HEPARIN-SULFATE LYASE"/>
    <property type="match status" value="1"/>
</dbReference>
<accession>A0A415EY68</accession>
<dbReference type="Gene3D" id="2.70.98.70">
    <property type="match status" value="1"/>
</dbReference>
<dbReference type="PANTHER" id="PTHR39210">
    <property type="entry name" value="HEPARIN-SULFATE LYASE"/>
    <property type="match status" value="1"/>
</dbReference>
<gene>
    <name evidence="1" type="ORF">DW084_00810</name>
</gene>
<organism evidence="1 2">
    <name type="scientific">Enterococcus casseliflavus</name>
    <name type="common">Enterococcus flavescens</name>
    <dbReference type="NCBI Taxonomy" id="37734"/>
    <lineage>
        <taxon>Bacteria</taxon>
        <taxon>Bacillati</taxon>
        <taxon>Bacillota</taxon>
        <taxon>Bacilli</taxon>
        <taxon>Lactobacillales</taxon>
        <taxon>Enterococcaceae</taxon>
        <taxon>Enterococcus</taxon>
    </lineage>
</organism>
<dbReference type="AlphaFoldDB" id="A0A415EY68"/>
<sequence>MKNKATTYDILSWNEQSEENKCIWLFSNSKREMHWVEHGFIQYHPCAANALGWWGLRFEVGAQKNKRMKIRLACSVNRNPQEEAIRFFETEVVLLSGQTQYVPFSQFGIDQGMLIYLKAIVGIECWGVKKEAIKQLEIIAAPCVYMDATIKGKALQKKQVDYEITLTNTTSKPQLVQIAQQKMGWEILTTLLHESGSDQPIKGLELKPFEEKVVLLSVFDDLRFGPLASEKHKIQLIDRRGFTQTLTFITGRYEETFTTTLSSADIHEIQEKIGSTPWAQAKYQQLYQRAKLWQVPKIDPELPYLFMSRQSDEAGNAALIYLLSEEEVFGKKAAEFLKELVDDEKGYLVLPHAGNQELVHEGEFFKHAALTYDRLKHSGLLTKDDKQKIEEAFRLFMSIIRDECHRGKISNWNLAELAGVIACAAALQDLEKIDYFLHCPGGVIEHISKGILNDGWWYEASIGYNLLAMGLFLEISQIVNKWGYQLHLQRVPANYAPYYDLHQKGLDESDRIDGLSTEVWGPTDKNYRSIEMLTDSMIDYYDETGVIFGMNDSCESRAVGVHLMDPRYDLAYRLYQKPAYLSLLRTIRPEDRDLCFGVAQLSDTPHEKKVPYREAVIAEVAGIALLHSNAPKRSAEQQYQVTLKSGILGGAHGHYDRLALNSMRRFGKSFYNPENVWYAYHTFMYKFYVQNSLTHNMTVVDLKQQDPAPTKTLACVSETEYQYIVQEIRTKWCQPPYGGWRVGNAETFRERCWQEGRSVLIPDETPEYSQRSAFTEEILQRRAVVVTDDYVIVLDYMEGEDTHAFDCLYHASGLKGIFAKELEADYLLSNDPQDARYFLVGKDIEYQKTTEKLSDDPLSSAQFMTDVHWFRAQEPLRFSFSVDMHKYNDKGWLTPLRTSQNQPGLLNLAIHMIHPQNAPVFVGMEPAYSQTQQQLVYQIRTEKSVLHENKMGTWIFGKEEIQVAIPAKSQTIVLETKTTYVANEYGSGKDVPLPAVFWGEGVIKTHAGERIPINQLPRVTEGIKQSPYENRDYFGGPIKFETQVIQSALPATPIAEAISGTITIDLSGVDAASLEIVIGGDYPLGDESDHRRVVGIRKEGRTAQFATILEQYDQESKVESATISEKTLTVRLKDGREDELNVADWHLEQAQLRFRSGKT</sequence>
<proteinExistence type="predicted"/>
<evidence type="ECO:0000313" key="2">
    <source>
        <dbReference type="Proteomes" id="UP000286288"/>
    </source>
</evidence>
<dbReference type="EMBL" id="QRMZ01000001">
    <property type="protein sequence ID" value="RHK08252.1"/>
    <property type="molecule type" value="Genomic_DNA"/>
</dbReference>
<comment type="caution">
    <text evidence="1">The sequence shown here is derived from an EMBL/GenBank/DDBJ whole genome shotgun (WGS) entry which is preliminary data.</text>
</comment>
<evidence type="ECO:0000313" key="1">
    <source>
        <dbReference type="EMBL" id="RHK08252.1"/>
    </source>
</evidence>
<dbReference type="InterPro" id="IPR008929">
    <property type="entry name" value="Chondroitin_lyas"/>
</dbReference>
<reference evidence="1 2" key="1">
    <citation type="submission" date="2018-08" db="EMBL/GenBank/DDBJ databases">
        <title>A genome reference for cultivated species of the human gut microbiota.</title>
        <authorList>
            <person name="Zou Y."/>
            <person name="Xue W."/>
            <person name="Luo G."/>
        </authorList>
    </citation>
    <scope>NUCLEOTIDE SEQUENCE [LARGE SCALE GENOMIC DNA]</scope>
    <source>
        <strain evidence="1 2">AF48-16</strain>
    </source>
</reference>
<evidence type="ECO:0008006" key="3">
    <source>
        <dbReference type="Google" id="ProtNLM"/>
    </source>
</evidence>
<dbReference type="SUPFAM" id="SSF48230">
    <property type="entry name" value="Chondroitin AC/alginate lyase"/>
    <property type="match status" value="1"/>
</dbReference>
<dbReference type="Proteomes" id="UP000286288">
    <property type="component" value="Unassembled WGS sequence"/>
</dbReference>
<name>A0A415EY68_ENTCA</name>